<dbReference type="Proteomes" id="UP000307507">
    <property type="component" value="Unassembled WGS sequence"/>
</dbReference>
<keyword evidence="2 5" id="KW-0808">Transferase</keyword>
<dbReference type="Pfam" id="PF00583">
    <property type="entry name" value="Acetyltransf_1"/>
    <property type="match status" value="1"/>
</dbReference>
<reference evidence="5 6" key="1">
    <citation type="submission" date="2019-04" db="EMBL/GenBank/DDBJ databases">
        <title>Flavobacterium sp. nov. isolated from construction timber.</title>
        <authorList>
            <person name="Lin S.-Y."/>
            <person name="Chang C.-T."/>
            <person name="Young C.-C."/>
        </authorList>
    </citation>
    <scope>NUCLEOTIDE SEQUENCE [LARGE SCALE GENOMIC DNA]</scope>
    <source>
        <strain evidence="5 6">CC-CTC003</strain>
    </source>
</reference>
<organism evidence="5 6">
    <name type="scientific">Flavobacterium supellecticarium</name>
    <dbReference type="NCBI Taxonomy" id="2565924"/>
    <lineage>
        <taxon>Bacteria</taxon>
        <taxon>Pseudomonadati</taxon>
        <taxon>Bacteroidota</taxon>
        <taxon>Flavobacteriia</taxon>
        <taxon>Flavobacteriales</taxon>
        <taxon>Flavobacteriaceae</taxon>
        <taxon>Flavobacterium</taxon>
    </lineage>
</organism>
<comment type="caution">
    <text evidence="5">The sequence shown here is derived from an EMBL/GenBank/DDBJ whole genome shotgun (WGS) entry which is preliminary data.</text>
</comment>
<feature type="domain" description="N-acetyltransferase" evidence="4">
    <location>
        <begin position="3"/>
        <end position="149"/>
    </location>
</feature>
<dbReference type="FunFam" id="3.40.630.30:FF:000064">
    <property type="entry name" value="GNAT family acetyltransferase"/>
    <property type="match status" value="1"/>
</dbReference>
<evidence type="ECO:0000256" key="2">
    <source>
        <dbReference type="ARBA" id="ARBA00022679"/>
    </source>
</evidence>
<evidence type="ECO:0000313" key="5">
    <source>
        <dbReference type="EMBL" id="THF50432.1"/>
    </source>
</evidence>
<dbReference type="EMBL" id="SSNZ01000003">
    <property type="protein sequence ID" value="THF50432.1"/>
    <property type="molecule type" value="Genomic_DNA"/>
</dbReference>
<dbReference type="RefSeq" id="WP_136402978.1">
    <property type="nucleotide sequence ID" value="NZ_SSNZ01000003.1"/>
</dbReference>
<dbReference type="InterPro" id="IPR000182">
    <property type="entry name" value="GNAT_dom"/>
</dbReference>
<accession>A0A4S3ZX34</accession>
<dbReference type="PROSITE" id="PS51186">
    <property type="entry name" value="GNAT"/>
    <property type="match status" value="1"/>
</dbReference>
<keyword evidence="3" id="KW-0012">Acyltransferase</keyword>
<dbReference type="PANTHER" id="PTHR10545">
    <property type="entry name" value="DIAMINE N-ACETYLTRANSFERASE"/>
    <property type="match status" value="1"/>
</dbReference>
<proteinExistence type="inferred from homology"/>
<dbReference type="AlphaFoldDB" id="A0A4S3ZX34"/>
<comment type="similarity">
    <text evidence="1">Belongs to the acetyltransferase family.</text>
</comment>
<evidence type="ECO:0000256" key="1">
    <source>
        <dbReference type="ARBA" id="ARBA00008694"/>
    </source>
</evidence>
<gene>
    <name evidence="5" type="ORF">E6C50_09385</name>
</gene>
<evidence type="ECO:0000259" key="4">
    <source>
        <dbReference type="PROSITE" id="PS51186"/>
    </source>
</evidence>
<dbReference type="OrthoDB" id="9805924at2"/>
<name>A0A4S3ZX34_9FLAO</name>
<evidence type="ECO:0000256" key="3">
    <source>
        <dbReference type="ARBA" id="ARBA00023315"/>
    </source>
</evidence>
<keyword evidence="6" id="KW-1185">Reference proteome</keyword>
<protein>
    <submittedName>
        <fullName evidence="5">GNAT family N-acetyltransferase</fullName>
    </submittedName>
</protein>
<dbReference type="GO" id="GO:0008080">
    <property type="term" value="F:N-acetyltransferase activity"/>
    <property type="evidence" value="ECO:0007669"/>
    <property type="project" value="UniProtKB-ARBA"/>
</dbReference>
<dbReference type="SUPFAM" id="SSF55729">
    <property type="entry name" value="Acyl-CoA N-acyltransferases (Nat)"/>
    <property type="match status" value="1"/>
</dbReference>
<dbReference type="CDD" id="cd04301">
    <property type="entry name" value="NAT_SF"/>
    <property type="match status" value="1"/>
</dbReference>
<dbReference type="Gene3D" id="3.40.630.30">
    <property type="match status" value="1"/>
</dbReference>
<dbReference type="InterPro" id="IPR051016">
    <property type="entry name" value="Diverse_Substrate_AcTransf"/>
</dbReference>
<evidence type="ECO:0000313" key="6">
    <source>
        <dbReference type="Proteomes" id="UP000307507"/>
    </source>
</evidence>
<sequence>MDYTIRECKAADLDTLVVLCAKHADYERATYEARGKKEKLNDALFSDNQKLYGIVAEVAGEVIGYATYTFDFSTWEAQKFIYLDCLYLEAAYRNFGIGQALMEKVIEIGQTQNCINMQWQTPDFNEKAIRFYKRIGGIGKEKVRFTLPI</sequence>
<dbReference type="InterPro" id="IPR016181">
    <property type="entry name" value="Acyl_CoA_acyltransferase"/>
</dbReference>
<dbReference type="PANTHER" id="PTHR10545:SF29">
    <property type="entry name" value="GH14572P-RELATED"/>
    <property type="match status" value="1"/>
</dbReference>